<feature type="region of interest" description="Disordered" evidence="1">
    <location>
        <begin position="56"/>
        <end position="81"/>
    </location>
</feature>
<proteinExistence type="predicted"/>
<feature type="compositionally biased region" description="Basic residues" evidence="1">
    <location>
        <begin position="68"/>
        <end position="81"/>
    </location>
</feature>
<sequence>MSPSDTKDAAKARAEERFKKAERLRSGEAAVMAGERDRVAAQGAKTAKLRQLRLAKEAAEDAEPKAPVVKKKAAAKPKPRA</sequence>
<dbReference type="Proteomes" id="UP001549321">
    <property type="component" value="Unassembled WGS sequence"/>
</dbReference>
<dbReference type="RefSeq" id="WP_354549265.1">
    <property type="nucleotide sequence ID" value="NZ_JBEPSM010000001.1"/>
</dbReference>
<evidence type="ECO:0000313" key="3">
    <source>
        <dbReference type="Proteomes" id="UP001549321"/>
    </source>
</evidence>
<comment type="caution">
    <text evidence="2">The sequence shown here is derived from an EMBL/GenBank/DDBJ whole genome shotgun (WGS) entry which is preliminary data.</text>
</comment>
<feature type="region of interest" description="Disordered" evidence="1">
    <location>
        <begin position="1"/>
        <end position="26"/>
    </location>
</feature>
<name>A0ABV2QVT1_9HYPH</name>
<gene>
    <name evidence="2" type="ORF">ABIE08_001039</name>
</gene>
<evidence type="ECO:0000256" key="1">
    <source>
        <dbReference type="SAM" id="MobiDB-lite"/>
    </source>
</evidence>
<reference evidence="2 3" key="1">
    <citation type="submission" date="2024-06" db="EMBL/GenBank/DDBJ databases">
        <title>Sorghum-associated microbial communities from plants grown in Nebraska, USA.</title>
        <authorList>
            <person name="Schachtman D."/>
        </authorList>
    </citation>
    <scope>NUCLEOTIDE SEQUENCE [LARGE SCALE GENOMIC DNA]</scope>
    <source>
        <strain evidence="2 3">3207</strain>
    </source>
</reference>
<accession>A0ABV2QVT1</accession>
<keyword evidence="3" id="KW-1185">Reference proteome</keyword>
<organism evidence="2 3">
    <name type="scientific">Kaistia defluvii</name>
    <dbReference type="NCBI Taxonomy" id="410841"/>
    <lineage>
        <taxon>Bacteria</taxon>
        <taxon>Pseudomonadati</taxon>
        <taxon>Pseudomonadota</taxon>
        <taxon>Alphaproteobacteria</taxon>
        <taxon>Hyphomicrobiales</taxon>
        <taxon>Kaistiaceae</taxon>
        <taxon>Kaistia</taxon>
    </lineage>
</organism>
<evidence type="ECO:0000313" key="2">
    <source>
        <dbReference type="EMBL" id="MET4633126.1"/>
    </source>
</evidence>
<protein>
    <recommendedName>
        <fullName evidence="4">Transcriptional regulator</fullName>
    </recommendedName>
</protein>
<dbReference type="EMBL" id="JBEPSM010000001">
    <property type="protein sequence ID" value="MET4633126.1"/>
    <property type="molecule type" value="Genomic_DNA"/>
</dbReference>
<evidence type="ECO:0008006" key="4">
    <source>
        <dbReference type="Google" id="ProtNLM"/>
    </source>
</evidence>